<sequence>MQSPLPDGHMYDEREDRANCCTTADCVLGKSLWGNPRHHPADEVVSPWSCQSEALGHVDFPAPLGQPPVKALHHCPNNNDELLYGEQHPRAAPPARPERQELKVLPLDVYGAPDKPLGPELHWVLPVVGVPPHGPDVDEKEGVGRDGVPPHHRGRLGQSDSSTSRSRPTTWSISFWAFLSTSGLLMSSAMAHSVAMAVVSVPANQSLEMFSGKVHLRLAAFHHIEEHIQKIPRLLSSAVAPPLLFPVTNNLLQQGIVPPLNILRPLPNPLQIQILEEPDQICHVKLPENLRHLSNHSPGGLRVPLCPGAPNAEHHVGDDVAGQFDELLGADLHSTDGLEVAQVAGAQELVGAELLDVFPVGPIGGECKGGLVSDDVDGGGVLAVGEHDLVGLEELAGELRGGGHDAEDGAQPELEQGAVPPAELVEGLVQVGAQEVEMANDGEGQGAGRERRPAAAFAS</sequence>
<feature type="region of interest" description="Disordered" evidence="1">
    <location>
        <begin position="132"/>
        <end position="168"/>
    </location>
</feature>
<gene>
    <name evidence="2" type="ORF">STAS_05246</name>
</gene>
<dbReference type="EMBL" id="BKCP01003780">
    <property type="protein sequence ID" value="GER29390.1"/>
    <property type="molecule type" value="Genomic_DNA"/>
</dbReference>
<comment type="caution">
    <text evidence="2">The sequence shown here is derived from an EMBL/GenBank/DDBJ whole genome shotgun (WGS) entry which is preliminary data.</text>
</comment>
<proteinExistence type="predicted"/>
<evidence type="ECO:0000256" key="1">
    <source>
        <dbReference type="SAM" id="MobiDB-lite"/>
    </source>
</evidence>
<dbReference type="Proteomes" id="UP000325081">
    <property type="component" value="Unassembled WGS sequence"/>
</dbReference>
<name>A0A5A7P9H2_STRAF</name>
<dbReference type="OrthoDB" id="10681831at2759"/>
<reference evidence="3" key="1">
    <citation type="journal article" date="2019" name="Curr. Biol.">
        <title>Genome Sequence of Striga asiatica Provides Insight into the Evolution of Plant Parasitism.</title>
        <authorList>
            <person name="Yoshida S."/>
            <person name="Kim S."/>
            <person name="Wafula E.K."/>
            <person name="Tanskanen J."/>
            <person name="Kim Y.M."/>
            <person name="Honaas L."/>
            <person name="Yang Z."/>
            <person name="Spallek T."/>
            <person name="Conn C.E."/>
            <person name="Ichihashi Y."/>
            <person name="Cheong K."/>
            <person name="Cui S."/>
            <person name="Der J.P."/>
            <person name="Gundlach H."/>
            <person name="Jiao Y."/>
            <person name="Hori C."/>
            <person name="Ishida J.K."/>
            <person name="Kasahara H."/>
            <person name="Kiba T."/>
            <person name="Kim M.S."/>
            <person name="Koo N."/>
            <person name="Laohavisit A."/>
            <person name="Lee Y.H."/>
            <person name="Lumba S."/>
            <person name="McCourt P."/>
            <person name="Mortimer J.C."/>
            <person name="Mutuku J.M."/>
            <person name="Nomura T."/>
            <person name="Sasaki-Sekimoto Y."/>
            <person name="Seto Y."/>
            <person name="Wang Y."/>
            <person name="Wakatake T."/>
            <person name="Sakakibara H."/>
            <person name="Demura T."/>
            <person name="Yamaguchi S."/>
            <person name="Yoneyama K."/>
            <person name="Manabe R.I."/>
            <person name="Nelson D.C."/>
            <person name="Schulman A.H."/>
            <person name="Timko M.P."/>
            <person name="dePamphilis C.W."/>
            <person name="Choi D."/>
            <person name="Shirasu K."/>
        </authorList>
    </citation>
    <scope>NUCLEOTIDE SEQUENCE [LARGE SCALE GENOMIC DNA]</scope>
    <source>
        <strain evidence="3">cv. UVA1</strain>
    </source>
</reference>
<accession>A0A5A7P9H2</accession>
<protein>
    <submittedName>
        <fullName evidence="2">Cysteine--tRNA ligase</fullName>
    </submittedName>
</protein>
<evidence type="ECO:0000313" key="2">
    <source>
        <dbReference type="EMBL" id="GER29390.1"/>
    </source>
</evidence>
<evidence type="ECO:0000313" key="3">
    <source>
        <dbReference type="Proteomes" id="UP000325081"/>
    </source>
</evidence>
<organism evidence="2 3">
    <name type="scientific">Striga asiatica</name>
    <name type="common">Asiatic witchweed</name>
    <name type="synonym">Buchnera asiatica</name>
    <dbReference type="NCBI Taxonomy" id="4170"/>
    <lineage>
        <taxon>Eukaryota</taxon>
        <taxon>Viridiplantae</taxon>
        <taxon>Streptophyta</taxon>
        <taxon>Embryophyta</taxon>
        <taxon>Tracheophyta</taxon>
        <taxon>Spermatophyta</taxon>
        <taxon>Magnoliopsida</taxon>
        <taxon>eudicotyledons</taxon>
        <taxon>Gunneridae</taxon>
        <taxon>Pentapetalae</taxon>
        <taxon>asterids</taxon>
        <taxon>lamiids</taxon>
        <taxon>Lamiales</taxon>
        <taxon>Orobanchaceae</taxon>
        <taxon>Buchnereae</taxon>
        <taxon>Striga</taxon>
    </lineage>
</organism>
<dbReference type="AlphaFoldDB" id="A0A5A7P9H2"/>
<dbReference type="GO" id="GO:0016874">
    <property type="term" value="F:ligase activity"/>
    <property type="evidence" value="ECO:0007669"/>
    <property type="project" value="UniProtKB-KW"/>
</dbReference>
<keyword evidence="2" id="KW-0436">Ligase</keyword>
<feature type="region of interest" description="Disordered" evidence="1">
    <location>
        <begin position="436"/>
        <end position="459"/>
    </location>
</feature>
<keyword evidence="3" id="KW-1185">Reference proteome</keyword>
<feature type="compositionally biased region" description="Basic and acidic residues" evidence="1">
    <location>
        <begin position="135"/>
        <end position="144"/>
    </location>
</feature>
<feature type="compositionally biased region" description="Low complexity" evidence="1">
    <location>
        <begin position="156"/>
        <end position="168"/>
    </location>
</feature>